<proteinExistence type="predicted"/>
<reference evidence="2" key="1">
    <citation type="submission" date="2023-07" db="EMBL/GenBank/DDBJ databases">
        <title>Black Yeasts Isolated from many extreme environments.</title>
        <authorList>
            <person name="Coleine C."/>
            <person name="Stajich J.E."/>
            <person name="Selbmann L."/>
        </authorList>
    </citation>
    <scope>NUCLEOTIDE SEQUENCE</scope>
    <source>
        <strain evidence="2">CCFEE 5485</strain>
    </source>
</reference>
<dbReference type="EMBL" id="JAUTXT010000002">
    <property type="protein sequence ID" value="KAK3679442.1"/>
    <property type="molecule type" value="Genomic_DNA"/>
</dbReference>
<comment type="caution">
    <text evidence="2">The sequence shown here is derived from an EMBL/GenBank/DDBJ whole genome shotgun (WGS) entry which is preliminary data.</text>
</comment>
<feature type="region of interest" description="Disordered" evidence="1">
    <location>
        <begin position="1"/>
        <end position="58"/>
    </location>
</feature>
<dbReference type="Proteomes" id="UP001274830">
    <property type="component" value="Unassembled WGS sequence"/>
</dbReference>
<organism evidence="2 3">
    <name type="scientific">Recurvomyces mirabilis</name>
    <dbReference type="NCBI Taxonomy" id="574656"/>
    <lineage>
        <taxon>Eukaryota</taxon>
        <taxon>Fungi</taxon>
        <taxon>Dikarya</taxon>
        <taxon>Ascomycota</taxon>
        <taxon>Pezizomycotina</taxon>
        <taxon>Dothideomycetes</taxon>
        <taxon>Dothideomycetidae</taxon>
        <taxon>Mycosphaerellales</taxon>
        <taxon>Teratosphaeriaceae</taxon>
        <taxon>Recurvomyces</taxon>
    </lineage>
</organism>
<accession>A0AAE0WW73</accession>
<keyword evidence="3" id="KW-1185">Reference proteome</keyword>
<evidence type="ECO:0000313" key="2">
    <source>
        <dbReference type="EMBL" id="KAK3679442.1"/>
    </source>
</evidence>
<evidence type="ECO:0000313" key="3">
    <source>
        <dbReference type="Proteomes" id="UP001274830"/>
    </source>
</evidence>
<protein>
    <submittedName>
        <fullName evidence="2">Uncharacterized protein</fullName>
    </submittedName>
</protein>
<evidence type="ECO:0000256" key="1">
    <source>
        <dbReference type="SAM" id="MobiDB-lite"/>
    </source>
</evidence>
<dbReference type="AlphaFoldDB" id="A0AAE0WW73"/>
<feature type="compositionally biased region" description="Basic and acidic residues" evidence="1">
    <location>
        <begin position="33"/>
        <end position="42"/>
    </location>
</feature>
<sequence length="111" mass="12109">MPVPPRTKSSPYLGSRKRYDTLDASTDTDDLSPESRIKKESIEPFSVPADHGPKDHLHNVPTMRLLAGACVGLRKEGKGTAAKEVEKVGKICYGDAVFERATKEAGRDVLD</sequence>
<gene>
    <name evidence="2" type="ORF">LTR78_001003</name>
</gene>
<name>A0AAE0WW73_9PEZI</name>